<evidence type="ECO:0000313" key="2">
    <source>
        <dbReference type="EMBL" id="NML93878.1"/>
    </source>
</evidence>
<sequence length="123" mass="13235">MQGLRIARAWAGAVSLAVGLCAEPAHAADTTIRISKPAELREIPLRNAPVEDTEIWDSWQGQTIVRNVVRPTVTPVLPTREKQTGIAVVVIPGSGHCDRLTGSFCSGAWLPASRRSRADSLRA</sequence>
<protein>
    <submittedName>
        <fullName evidence="2">Uncharacterized protein</fullName>
    </submittedName>
</protein>
<keyword evidence="3" id="KW-1185">Reference proteome</keyword>
<organism evidence="2 3">
    <name type="scientific">Novosphingobium olei</name>
    <dbReference type="NCBI Taxonomy" id="2728851"/>
    <lineage>
        <taxon>Bacteria</taxon>
        <taxon>Pseudomonadati</taxon>
        <taxon>Pseudomonadota</taxon>
        <taxon>Alphaproteobacteria</taxon>
        <taxon>Sphingomonadales</taxon>
        <taxon>Sphingomonadaceae</taxon>
        <taxon>Novosphingobium</taxon>
    </lineage>
</organism>
<name>A0A7Y0GAA0_9SPHN</name>
<keyword evidence="1" id="KW-0732">Signal</keyword>
<evidence type="ECO:0000256" key="1">
    <source>
        <dbReference type="SAM" id="SignalP"/>
    </source>
</evidence>
<dbReference type="RefSeq" id="WP_169493140.1">
    <property type="nucleotide sequence ID" value="NZ_JABBGM010000003.1"/>
</dbReference>
<feature type="chain" id="PRO_5030728615" evidence="1">
    <location>
        <begin position="28"/>
        <end position="123"/>
    </location>
</feature>
<evidence type="ECO:0000313" key="3">
    <source>
        <dbReference type="Proteomes" id="UP000583556"/>
    </source>
</evidence>
<proteinExistence type="predicted"/>
<accession>A0A7Y0GAA0</accession>
<gene>
    <name evidence="2" type="ORF">HHL27_09375</name>
</gene>
<dbReference type="AlphaFoldDB" id="A0A7Y0GAA0"/>
<dbReference type="EMBL" id="JABBGM010000003">
    <property type="protein sequence ID" value="NML93878.1"/>
    <property type="molecule type" value="Genomic_DNA"/>
</dbReference>
<dbReference type="Proteomes" id="UP000583556">
    <property type="component" value="Unassembled WGS sequence"/>
</dbReference>
<feature type="signal peptide" evidence="1">
    <location>
        <begin position="1"/>
        <end position="27"/>
    </location>
</feature>
<reference evidence="2 3" key="1">
    <citation type="submission" date="2020-04" db="EMBL/GenBank/DDBJ databases">
        <title>Novosphingobium sp. TW-4 isolated from soil.</title>
        <authorList>
            <person name="Dahal R.H."/>
            <person name="Chaudhary D.K."/>
        </authorList>
    </citation>
    <scope>NUCLEOTIDE SEQUENCE [LARGE SCALE GENOMIC DNA]</scope>
    <source>
        <strain evidence="2 3">TW-4</strain>
    </source>
</reference>
<comment type="caution">
    <text evidence="2">The sequence shown here is derived from an EMBL/GenBank/DDBJ whole genome shotgun (WGS) entry which is preliminary data.</text>
</comment>